<proteinExistence type="predicted"/>
<gene>
    <name evidence="1" type="ORF">FHG71_11665</name>
</gene>
<dbReference type="AlphaFoldDB" id="A0A5C4NBZ8"/>
<dbReference type="RefSeq" id="WP_139081858.1">
    <property type="nucleotide sequence ID" value="NZ_VDFV01000014.1"/>
</dbReference>
<protein>
    <recommendedName>
        <fullName evidence="3">VPLPA-CTERM sorting domain-containing protein</fullName>
    </recommendedName>
</protein>
<accession>A0A5C4NBZ8</accession>
<organism evidence="1 2">
    <name type="scientific">Rubellimicrobium roseum</name>
    <dbReference type="NCBI Taxonomy" id="687525"/>
    <lineage>
        <taxon>Bacteria</taxon>
        <taxon>Pseudomonadati</taxon>
        <taxon>Pseudomonadota</taxon>
        <taxon>Alphaproteobacteria</taxon>
        <taxon>Rhodobacterales</taxon>
        <taxon>Roseobacteraceae</taxon>
        <taxon>Rubellimicrobium</taxon>
    </lineage>
</organism>
<name>A0A5C4NBZ8_9RHOB</name>
<evidence type="ECO:0000313" key="1">
    <source>
        <dbReference type="EMBL" id="TNC71405.1"/>
    </source>
</evidence>
<evidence type="ECO:0000313" key="2">
    <source>
        <dbReference type="Proteomes" id="UP000305709"/>
    </source>
</evidence>
<dbReference type="Proteomes" id="UP000305709">
    <property type="component" value="Unassembled WGS sequence"/>
</dbReference>
<dbReference type="OrthoDB" id="7876966at2"/>
<comment type="caution">
    <text evidence="1">The sequence shown here is derived from an EMBL/GenBank/DDBJ whole genome shotgun (WGS) entry which is preliminary data.</text>
</comment>
<reference evidence="1 2" key="1">
    <citation type="submission" date="2019-06" db="EMBL/GenBank/DDBJ databases">
        <authorList>
            <person name="Jiang L."/>
        </authorList>
    </citation>
    <scope>NUCLEOTIDE SEQUENCE [LARGE SCALE GENOMIC DNA]</scope>
    <source>
        <strain evidence="1 2">YIM 48858</strain>
    </source>
</reference>
<dbReference type="EMBL" id="VDFV01000014">
    <property type="protein sequence ID" value="TNC71405.1"/>
    <property type="molecule type" value="Genomic_DNA"/>
</dbReference>
<evidence type="ECO:0008006" key="3">
    <source>
        <dbReference type="Google" id="ProtNLM"/>
    </source>
</evidence>
<keyword evidence="2" id="KW-1185">Reference proteome</keyword>
<sequence length="186" mass="19461">MAETNVERLGSDTTIAFGTGPVRDFACFEGNDTNSIGAGFVLFGQTGWLLADKSDDAVSGDGKLRFEMLPRGGRTSGTFSIANPLGLPEVAVTLKAGAGFAAALLDGLQADGRSFSWTLRRDLSHASIYYRPQAQVPLPPVPLPAGGVLLLSGLVGILALRFARSAPLFQVRESERATDGPPVACP</sequence>